<evidence type="ECO:0000313" key="3">
    <source>
        <dbReference type="EMBL" id="VBB25691.1"/>
    </source>
</evidence>
<dbReference type="Pfam" id="PF02114">
    <property type="entry name" value="Phosducin"/>
    <property type="match status" value="1"/>
</dbReference>
<dbReference type="CDD" id="cd02987">
    <property type="entry name" value="Phd_like_Phd"/>
    <property type="match status" value="1"/>
</dbReference>
<dbReference type="Proteomes" id="UP000276991">
    <property type="component" value="Unassembled WGS sequence"/>
</dbReference>
<organism evidence="3 4">
    <name type="scientific">Acanthocheilonema viteae</name>
    <name type="common">Filarial nematode worm</name>
    <name type="synonym">Dipetalonema viteae</name>
    <dbReference type="NCBI Taxonomy" id="6277"/>
    <lineage>
        <taxon>Eukaryota</taxon>
        <taxon>Metazoa</taxon>
        <taxon>Ecdysozoa</taxon>
        <taxon>Nematoda</taxon>
        <taxon>Chromadorea</taxon>
        <taxon>Rhabditida</taxon>
        <taxon>Spirurina</taxon>
        <taxon>Spiruromorpha</taxon>
        <taxon>Filarioidea</taxon>
        <taxon>Onchocercidae</taxon>
        <taxon>Acanthocheilonema</taxon>
    </lineage>
</organism>
<name>A0A498S6W7_ACAVI</name>
<proteinExistence type="inferred from homology"/>
<sequence>MLTGTNGSPRAPPIHHAETVITYDTQQLMTRYATLSPSDMSDLESRLLYSNTAGYCSSSDEDDMKVDKAEDTVQRYHNEDAAASQLAPRNQWNTGPKGVLEDYRIHKAQHEKEESKKYEELVAQAKMCTLSGESENDDLEEIRRKRLLEMKDNLYAVGKIDDLTDKEQFLNFIELSQDRWVLIHIYEEDNEGCATLNKVFNTLAVRHPNFKLGKVLSSTLGLSAQFKMQGLPTLQVYRDELLVGNFIRITDQLGENFTADQLIHFLSESEIELELSKYPAYAEDYYGDDDIIIDHDY</sequence>
<dbReference type="PANTHER" id="PTHR46052">
    <property type="entry name" value="PHOSDUCIN-LIKE PROTEIN"/>
    <property type="match status" value="1"/>
</dbReference>
<dbReference type="InterPro" id="IPR001200">
    <property type="entry name" value="Phosducin"/>
</dbReference>
<dbReference type="STRING" id="6277.A0A498S6W7"/>
<reference evidence="3 4" key="1">
    <citation type="submission" date="2018-08" db="EMBL/GenBank/DDBJ databases">
        <authorList>
            <person name="Laetsch R D."/>
            <person name="Stevens L."/>
            <person name="Kumar S."/>
            <person name="Blaxter L. M."/>
        </authorList>
    </citation>
    <scope>NUCLEOTIDE SEQUENCE [LARGE SCALE GENOMIC DNA]</scope>
</reference>
<dbReference type="InterPro" id="IPR036249">
    <property type="entry name" value="Thioredoxin-like_sf"/>
</dbReference>
<evidence type="ECO:0000259" key="2">
    <source>
        <dbReference type="Pfam" id="PF02114"/>
    </source>
</evidence>
<feature type="domain" description="Phosducin" evidence="2">
    <location>
        <begin position="136"/>
        <end position="269"/>
    </location>
</feature>
<dbReference type="EMBL" id="UPTC01000033">
    <property type="protein sequence ID" value="VBB25691.1"/>
    <property type="molecule type" value="Genomic_DNA"/>
</dbReference>
<dbReference type="SUPFAM" id="SSF52833">
    <property type="entry name" value="Thioredoxin-like"/>
    <property type="match status" value="1"/>
</dbReference>
<protein>
    <recommendedName>
        <fullName evidence="2">Phosducin domain-containing protein</fullName>
    </recommendedName>
</protein>
<evidence type="ECO:0000256" key="1">
    <source>
        <dbReference type="ARBA" id="ARBA00009686"/>
    </source>
</evidence>
<accession>A0A498S6W7</accession>
<evidence type="ECO:0000313" key="4">
    <source>
        <dbReference type="Proteomes" id="UP000276991"/>
    </source>
</evidence>
<comment type="similarity">
    <text evidence="1">Belongs to the phosducin family.</text>
</comment>
<dbReference type="OrthoDB" id="70588at2759"/>
<dbReference type="InterPro" id="IPR024253">
    <property type="entry name" value="Phosducin_thioredoxin-like_dom"/>
</dbReference>
<dbReference type="InterPro" id="IPR051499">
    <property type="entry name" value="Phosducin-like_reg"/>
</dbReference>
<dbReference type="AlphaFoldDB" id="A0A498S6W7"/>
<dbReference type="GO" id="GO:0008277">
    <property type="term" value="P:regulation of G protein-coupled receptor signaling pathway"/>
    <property type="evidence" value="ECO:0007669"/>
    <property type="project" value="InterPro"/>
</dbReference>
<keyword evidence="4" id="KW-1185">Reference proteome</keyword>
<dbReference type="PANTHER" id="PTHR46052:SF1">
    <property type="entry name" value="PHOSDUCIN-LIKE PROTEIN"/>
    <property type="match status" value="1"/>
</dbReference>
<dbReference type="Gene3D" id="3.40.30.10">
    <property type="entry name" value="Glutaredoxin"/>
    <property type="match status" value="1"/>
</dbReference>
<gene>
    <name evidence="3" type="ORF">NAV_LOCUS521</name>
</gene>